<evidence type="ECO:0000313" key="2">
    <source>
        <dbReference type="Proteomes" id="UP000201500"/>
    </source>
</evidence>
<organism evidence="1 2">
    <name type="scientific">Mycobacterium phage Cambiare</name>
    <dbReference type="NCBI Taxonomy" id="1647305"/>
    <lineage>
        <taxon>Viruses</taxon>
        <taxon>Duplodnaviria</taxon>
        <taxon>Heunggongvirae</taxon>
        <taxon>Uroviricota</taxon>
        <taxon>Caudoviricetes</taxon>
        <taxon>Gclasvirinae</taxon>
        <taxon>Avocadovirus</taxon>
        <taxon>Avocadovirus cambiare</taxon>
    </lineage>
</organism>
<sequence>MAARKVWSVECELCGRSDDFDGALTVEELGVALPIAGWYVPRYGGTFHRACYNRMRAVIGQPPLPEPNPWADLLEVVQRVKNIVWQAFAIEPAWPQRALPAGRWPDCIGYGCPRGEHGCFICPTDEGN</sequence>
<protein>
    <submittedName>
        <fullName evidence="1">Uncharacterized protein</fullName>
    </submittedName>
</protein>
<dbReference type="GeneID" id="26635948"/>
<name>A0A0F6WE50_9CAUD</name>
<dbReference type="KEGG" id="vg:26635948"/>
<accession>A0A0F6WE50</accession>
<dbReference type="RefSeq" id="YP_009209534.1">
    <property type="nucleotide sequence ID" value="NC_028922.1"/>
</dbReference>
<proteinExistence type="predicted"/>
<gene>
    <name evidence="1" type="primary">52</name>
    <name evidence="1" type="ORF">SEA_CAMBIARE_52</name>
</gene>
<reference evidence="1 2" key="1">
    <citation type="journal article" date="2015" name="Genome Announc.">
        <title>Genome Sequences of Cluster G Mycobacteriophages Cambiare, FlagStaff, and MOOREtheMARYer.</title>
        <authorList>
            <person name="Pope W.H."/>
            <person name="Augustine D.A."/>
            <person name="Carroll D.C."/>
            <person name="Duncan J.C."/>
            <person name="Harwi K.M."/>
            <person name="Howry R."/>
            <person name="Jagessar B."/>
            <person name="Lum B.A."/>
            <person name="Meinert J.W."/>
            <person name="Migliozzi J.S."/>
            <person name="Milliken K.A."/>
            <person name="Mitchell C.J."/>
            <person name="Nalatwad A.S."/>
            <person name="Orlandini K.C."/>
            <person name="Rhein M.J."/>
            <person name="Saravanan V."/>
            <person name="Seese B.A."/>
            <person name="Schiebel J.G."/>
            <person name="Thomas K.B."/>
            <person name="Adkins N.L."/>
            <person name="Cohen K.L."/>
            <person name="Iyengar V.B."/>
            <person name="Kim H."/>
            <person name="Kramer Z.J."/>
            <person name="Montgomery M.T."/>
            <person name="Schafer C.E."/>
            <person name="Wilkes K.E."/>
            <person name="Grubb S.R."/>
            <person name="Warner M.H."/>
            <person name="Bowman C.A."/>
            <person name="Russell D.A."/>
            <person name="Hatfull G.F."/>
        </authorList>
    </citation>
    <scope>NUCLEOTIDE SEQUENCE [LARGE SCALE GENOMIC DNA]</scope>
</reference>
<keyword evidence="2" id="KW-1185">Reference proteome</keyword>
<dbReference type="EMBL" id="KR080198">
    <property type="protein sequence ID" value="AKF14554.1"/>
    <property type="molecule type" value="Genomic_DNA"/>
</dbReference>
<dbReference type="OrthoDB" id="37312at10239"/>
<evidence type="ECO:0000313" key="1">
    <source>
        <dbReference type="EMBL" id="AKF14554.1"/>
    </source>
</evidence>
<dbReference type="Proteomes" id="UP000201500">
    <property type="component" value="Segment"/>
</dbReference>